<dbReference type="EMBL" id="JBJJXE010000014">
    <property type="protein sequence ID" value="MFL1732892.1"/>
    <property type="molecule type" value="Genomic_DNA"/>
</dbReference>
<dbReference type="RefSeq" id="WP_407069413.1">
    <property type="nucleotide sequence ID" value="NZ_JBJJXE010000014.1"/>
</dbReference>
<accession>A0ABW8UA32</accession>
<evidence type="ECO:0000313" key="3">
    <source>
        <dbReference type="Proteomes" id="UP001624684"/>
    </source>
</evidence>
<keyword evidence="1" id="KW-0812">Transmembrane</keyword>
<evidence type="ECO:0000313" key="2">
    <source>
        <dbReference type="EMBL" id="MFL1732892.1"/>
    </source>
</evidence>
<name>A0ABW8UA32_9GAMM</name>
<keyword evidence="1" id="KW-1133">Transmembrane helix</keyword>
<evidence type="ECO:0000256" key="1">
    <source>
        <dbReference type="SAM" id="Phobius"/>
    </source>
</evidence>
<proteinExistence type="predicted"/>
<keyword evidence="3" id="KW-1185">Reference proteome</keyword>
<comment type="caution">
    <text evidence="2">The sequence shown here is derived from an EMBL/GenBank/DDBJ whole genome shotgun (WGS) entry which is preliminary data.</text>
</comment>
<sequence length="73" mass="8150">MAFFAHPPTGFGAGMLAHDGAVRCWWSVRSVLVMIIDDGYIWAVGLVFACLFLILIYLHHLMTKLKNTPLKAC</sequence>
<feature type="transmembrane region" description="Helical" evidence="1">
    <location>
        <begin position="39"/>
        <end position="58"/>
    </location>
</feature>
<protein>
    <submittedName>
        <fullName evidence="2">Uncharacterized protein</fullName>
    </submittedName>
</protein>
<reference evidence="2 3" key="1">
    <citation type="submission" date="2024-11" db="EMBL/GenBank/DDBJ databases">
        <title>First Report of Moraxella oculi in Brazil in an Infectious Bovine Keratoconjunctivitis Outbreak.</title>
        <authorList>
            <person name="Carvalho C.V."/>
            <person name="Domingues R."/>
            <person name="Coutinho C."/>
            <person name="Honorio N.T.B.S."/>
            <person name="Faza D.R.L.R."/>
            <person name="Carvalho W.A."/>
            <person name="Machado A.B.F."/>
            <person name="Martins M.F."/>
            <person name="Gaspar E.B."/>
        </authorList>
    </citation>
    <scope>NUCLEOTIDE SEQUENCE [LARGE SCALE GENOMIC DNA]</scope>
    <source>
        <strain evidence="2 3">2117LE</strain>
    </source>
</reference>
<organism evidence="2 3">
    <name type="scientific">Moraxella oculi</name>
    <dbReference type="NCBI Taxonomy" id="2940516"/>
    <lineage>
        <taxon>Bacteria</taxon>
        <taxon>Pseudomonadati</taxon>
        <taxon>Pseudomonadota</taxon>
        <taxon>Gammaproteobacteria</taxon>
        <taxon>Moraxellales</taxon>
        <taxon>Moraxellaceae</taxon>
        <taxon>Moraxella</taxon>
    </lineage>
</organism>
<gene>
    <name evidence="2" type="ORF">ACJHVH_07810</name>
</gene>
<keyword evidence="1" id="KW-0472">Membrane</keyword>
<dbReference type="Proteomes" id="UP001624684">
    <property type="component" value="Unassembled WGS sequence"/>
</dbReference>